<sequence>MEDEIRTVLSEELGDLATFGAEIPERYRRDWLSEQAVTPIAVIRPRTTEDVSRALRLCSRLGISVVPQGGMTGLVGGAQPVAGGVALSLDRMTAIEEIDEVMATVTVEAGATLGDVQRACEQAGLFLAVDLGARDSCQVGGVISTNAGGNRVIRYGMTRENVLGIEAVLSDGTIVTSLNKLLKNNAGYDLKQLLIGSEGTLGVVTRAVLRLHAQPQSFCSAFCGCADFAGVIGLLKAARSTLGAALTSFEVMWPSFYDFMCDGLPELRRSLAGRHGVYVLIEASGPAGQARQSLEDLLAAEIDAGHIADAVLPKSERETTELWAVRESVSEYGRLMGPLTGFDIGIPTGEAGAFVAEIEAALARHWPDVHALSYGHIGDSNLHLVVNVPSAGAHQPHDALCDLVFEAVSRYGGTISAEHGIGTIKRDYLHLTRSPSELEVMARLKRALDPRGILNPGKVLAPPHSATSQAVSPTVSPSATPPSGPA</sequence>
<keyword evidence="5" id="KW-0560">Oxidoreductase</keyword>
<keyword evidence="4" id="KW-0274">FAD</keyword>
<dbReference type="GO" id="GO:0016491">
    <property type="term" value="F:oxidoreductase activity"/>
    <property type="evidence" value="ECO:0007669"/>
    <property type="project" value="UniProtKB-KW"/>
</dbReference>
<dbReference type="SUPFAM" id="SSF56176">
    <property type="entry name" value="FAD-binding/transporter-associated domain-like"/>
    <property type="match status" value="1"/>
</dbReference>
<evidence type="ECO:0000313" key="8">
    <source>
        <dbReference type="EMBL" id="MCT8974582.1"/>
    </source>
</evidence>
<comment type="caution">
    <text evidence="8">The sequence shown here is derived from an EMBL/GenBank/DDBJ whole genome shotgun (WGS) entry which is preliminary data.</text>
</comment>
<dbReference type="Pfam" id="PF02913">
    <property type="entry name" value="FAD-oxidase_C"/>
    <property type="match status" value="1"/>
</dbReference>
<feature type="domain" description="FAD-binding PCMH-type" evidence="7">
    <location>
        <begin position="35"/>
        <end position="214"/>
    </location>
</feature>
<dbReference type="InterPro" id="IPR004113">
    <property type="entry name" value="FAD-bd_oxidored_4_C"/>
</dbReference>
<dbReference type="SUPFAM" id="SSF55103">
    <property type="entry name" value="FAD-linked oxidases, C-terminal domain"/>
    <property type="match status" value="1"/>
</dbReference>
<dbReference type="PROSITE" id="PS51387">
    <property type="entry name" value="FAD_PCMH"/>
    <property type="match status" value="1"/>
</dbReference>
<keyword evidence="3" id="KW-0285">Flavoprotein</keyword>
<reference evidence="8 9" key="1">
    <citation type="submission" date="2022-04" db="EMBL/GenBank/DDBJ databases">
        <authorList>
            <person name="Ye Y.-Q."/>
            <person name="Du Z.-J."/>
        </authorList>
    </citation>
    <scope>NUCLEOTIDE SEQUENCE [LARGE SCALE GENOMIC DNA]</scope>
    <source>
        <strain evidence="8 9">A6E488</strain>
    </source>
</reference>
<comment type="similarity">
    <text evidence="2">Belongs to the FAD-binding oxidoreductase/transferase type 4 family.</text>
</comment>
<dbReference type="Proteomes" id="UP001320898">
    <property type="component" value="Unassembled WGS sequence"/>
</dbReference>
<dbReference type="EMBL" id="JALIDZ010000013">
    <property type="protein sequence ID" value="MCT8974582.1"/>
    <property type="molecule type" value="Genomic_DNA"/>
</dbReference>
<dbReference type="InterPro" id="IPR016164">
    <property type="entry name" value="FAD-linked_Oxase-like_C"/>
</dbReference>
<keyword evidence="9" id="KW-1185">Reference proteome</keyword>
<dbReference type="RefSeq" id="WP_261618168.1">
    <property type="nucleotide sequence ID" value="NZ_JALIDZ010000013.1"/>
</dbReference>
<dbReference type="PANTHER" id="PTHR43716:SF1">
    <property type="entry name" value="D-2-HYDROXYGLUTARATE DEHYDROGENASE, MITOCHONDRIAL"/>
    <property type="match status" value="1"/>
</dbReference>
<organism evidence="8 9">
    <name type="scientific">Microbaculum marinisediminis</name>
    <dbReference type="NCBI Taxonomy" id="2931392"/>
    <lineage>
        <taxon>Bacteria</taxon>
        <taxon>Pseudomonadati</taxon>
        <taxon>Pseudomonadota</taxon>
        <taxon>Alphaproteobacteria</taxon>
        <taxon>Hyphomicrobiales</taxon>
        <taxon>Tepidamorphaceae</taxon>
        <taxon>Microbaculum</taxon>
    </lineage>
</organism>
<feature type="region of interest" description="Disordered" evidence="6">
    <location>
        <begin position="455"/>
        <end position="486"/>
    </location>
</feature>
<evidence type="ECO:0000259" key="7">
    <source>
        <dbReference type="PROSITE" id="PS51387"/>
    </source>
</evidence>
<evidence type="ECO:0000256" key="4">
    <source>
        <dbReference type="ARBA" id="ARBA00022827"/>
    </source>
</evidence>
<evidence type="ECO:0000313" key="9">
    <source>
        <dbReference type="Proteomes" id="UP001320898"/>
    </source>
</evidence>
<accession>A0AAW5R2Z9</accession>
<dbReference type="InterPro" id="IPR006094">
    <property type="entry name" value="Oxid_FAD_bind_N"/>
</dbReference>
<dbReference type="Gene3D" id="1.10.45.10">
    <property type="entry name" value="Vanillyl-alcohol Oxidase, Chain A, domain 4"/>
    <property type="match status" value="1"/>
</dbReference>
<dbReference type="PANTHER" id="PTHR43716">
    <property type="entry name" value="D-2-HYDROXYGLUTARATE DEHYDROGENASE, MITOCHONDRIAL"/>
    <property type="match status" value="1"/>
</dbReference>
<dbReference type="GO" id="GO:0071949">
    <property type="term" value="F:FAD binding"/>
    <property type="evidence" value="ECO:0007669"/>
    <property type="project" value="InterPro"/>
</dbReference>
<evidence type="ECO:0000256" key="6">
    <source>
        <dbReference type="SAM" id="MobiDB-lite"/>
    </source>
</evidence>
<dbReference type="GO" id="GO:0022904">
    <property type="term" value="P:respiratory electron transport chain"/>
    <property type="evidence" value="ECO:0007669"/>
    <property type="project" value="TreeGrafter"/>
</dbReference>
<dbReference type="Pfam" id="PF01565">
    <property type="entry name" value="FAD_binding_4"/>
    <property type="match status" value="1"/>
</dbReference>
<dbReference type="Gene3D" id="3.30.465.10">
    <property type="match status" value="1"/>
</dbReference>
<protein>
    <submittedName>
        <fullName evidence="8">FAD-binding oxidoreductase</fullName>
    </submittedName>
</protein>
<dbReference type="Gene3D" id="3.30.70.2190">
    <property type="match status" value="1"/>
</dbReference>
<dbReference type="FunFam" id="1.10.45.10:FF:000001">
    <property type="entry name" value="D-lactate dehydrogenase mitochondrial"/>
    <property type="match status" value="1"/>
</dbReference>
<evidence type="ECO:0000256" key="2">
    <source>
        <dbReference type="ARBA" id="ARBA00008000"/>
    </source>
</evidence>
<evidence type="ECO:0000256" key="3">
    <source>
        <dbReference type="ARBA" id="ARBA00022630"/>
    </source>
</evidence>
<dbReference type="InterPro" id="IPR016169">
    <property type="entry name" value="FAD-bd_PCMH_sub2"/>
</dbReference>
<gene>
    <name evidence="8" type="ORF">MUB46_22175</name>
</gene>
<evidence type="ECO:0000256" key="1">
    <source>
        <dbReference type="ARBA" id="ARBA00001974"/>
    </source>
</evidence>
<dbReference type="InterPro" id="IPR051264">
    <property type="entry name" value="FAD-oxidored/transferase_4"/>
</dbReference>
<proteinExistence type="inferred from homology"/>
<evidence type="ECO:0000256" key="5">
    <source>
        <dbReference type="ARBA" id="ARBA00023002"/>
    </source>
</evidence>
<dbReference type="InterPro" id="IPR016166">
    <property type="entry name" value="FAD-bd_PCMH"/>
</dbReference>
<dbReference type="InterPro" id="IPR036318">
    <property type="entry name" value="FAD-bd_PCMH-like_sf"/>
</dbReference>
<dbReference type="Gene3D" id="3.30.70.2740">
    <property type="match status" value="1"/>
</dbReference>
<name>A0AAW5R2Z9_9HYPH</name>
<dbReference type="InterPro" id="IPR016171">
    <property type="entry name" value="Vanillyl_alc_oxidase_C-sub2"/>
</dbReference>
<comment type="cofactor">
    <cofactor evidence="1">
        <name>FAD</name>
        <dbReference type="ChEBI" id="CHEBI:57692"/>
    </cofactor>
</comment>
<dbReference type="AlphaFoldDB" id="A0AAW5R2Z9"/>